<dbReference type="AlphaFoldDB" id="A0A2U8W537"/>
<evidence type="ECO:0000313" key="3">
    <source>
        <dbReference type="EMBL" id="AWN41224.1"/>
    </source>
</evidence>
<dbReference type="EMBL" id="CP029550">
    <property type="protein sequence ID" value="AWN41224.1"/>
    <property type="molecule type" value="Genomic_DNA"/>
</dbReference>
<dbReference type="PANTHER" id="PTHR43597:SF5">
    <property type="entry name" value="SUFE-LIKE PROTEIN 2, CHLOROPLASTIC"/>
    <property type="match status" value="1"/>
</dbReference>
<feature type="domain" description="Fe-S metabolism associated" evidence="2">
    <location>
        <begin position="9"/>
        <end position="133"/>
    </location>
</feature>
<dbReference type="Gene3D" id="3.90.1010.10">
    <property type="match status" value="1"/>
</dbReference>
<dbReference type="KEGG" id="mets:DK389_12710"/>
<dbReference type="SUPFAM" id="SSF82649">
    <property type="entry name" value="SufE/NifU"/>
    <property type="match status" value="1"/>
</dbReference>
<organism evidence="3 4">
    <name type="scientific">Methylobacterium durans</name>
    <dbReference type="NCBI Taxonomy" id="2202825"/>
    <lineage>
        <taxon>Bacteria</taxon>
        <taxon>Pseudomonadati</taxon>
        <taxon>Pseudomonadota</taxon>
        <taxon>Alphaproteobacteria</taxon>
        <taxon>Hyphomicrobiales</taxon>
        <taxon>Methylobacteriaceae</taxon>
        <taxon>Methylobacterium</taxon>
    </lineage>
</organism>
<dbReference type="Pfam" id="PF02657">
    <property type="entry name" value="SufE"/>
    <property type="match status" value="1"/>
</dbReference>
<reference evidence="4" key="1">
    <citation type="submission" date="2018-05" db="EMBL/GenBank/DDBJ databases">
        <title>Complete Genome Sequence of Methylobacterium sp. 17SD2-17.</title>
        <authorList>
            <person name="Srinivasan S."/>
        </authorList>
    </citation>
    <scope>NUCLEOTIDE SEQUENCE [LARGE SCALE GENOMIC DNA]</scope>
    <source>
        <strain evidence="4">17SD2-17</strain>
    </source>
</reference>
<keyword evidence="4" id="KW-1185">Reference proteome</keyword>
<protein>
    <submittedName>
        <fullName evidence="3">Cysteine desulfuration protein SufE</fullName>
    </submittedName>
</protein>
<gene>
    <name evidence="3" type="ORF">DK389_12710</name>
</gene>
<dbReference type="Proteomes" id="UP000245926">
    <property type="component" value="Chromosome"/>
</dbReference>
<sequence length="140" mass="15821">MLAPLPTIIENFEFMDEWEDRYAYVIELGREMPRLPPERCTEENRVHGCESQVWLESRLDESGGKPILTLEGESDSSITRGLVALMIAIYAGKSPEEIAATDGLDVFRQLDFSNHITSKRAGGLRAMNERIQREAHKLSA</sequence>
<evidence type="ECO:0000256" key="1">
    <source>
        <dbReference type="ARBA" id="ARBA00010282"/>
    </source>
</evidence>
<dbReference type="RefSeq" id="WP_109890037.1">
    <property type="nucleotide sequence ID" value="NZ_CP029550.1"/>
</dbReference>
<dbReference type="PANTHER" id="PTHR43597">
    <property type="entry name" value="SULFUR ACCEPTOR PROTEIN CSDE"/>
    <property type="match status" value="1"/>
</dbReference>
<comment type="similarity">
    <text evidence="1">Belongs to the SufE family.</text>
</comment>
<proteinExistence type="inferred from homology"/>
<dbReference type="InterPro" id="IPR003808">
    <property type="entry name" value="Fe-S_metab-assoc_dom"/>
</dbReference>
<accession>A0A2U8W537</accession>
<evidence type="ECO:0000313" key="4">
    <source>
        <dbReference type="Proteomes" id="UP000245926"/>
    </source>
</evidence>
<name>A0A2U8W537_9HYPH</name>
<evidence type="ECO:0000259" key="2">
    <source>
        <dbReference type="Pfam" id="PF02657"/>
    </source>
</evidence>
<dbReference type="OrthoDB" id="9799320at2"/>